<evidence type="ECO:0000313" key="2">
    <source>
        <dbReference type="Proteomes" id="UP000027015"/>
    </source>
</evidence>
<reference evidence="1 2" key="1">
    <citation type="submission" date="2012-04" db="EMBL/GenBank/DDBJ databases">
        <title>The Genome Sequence of Bartonella koehlerae C-29.</title>
        <authorList>
            <consortium name="The Broad Institute Genome Sequencing Platform"/>
            <consortium name="The Broad Institute Genome Sequencing Center for Infectious Disease"/>
            <person name="Feldgarden M."/>
            <person name="Kirby J."/>
            <person name="Kosoy M."/>
            <person name="Birtles R."/>
            <person name="Probert W.S."/>
            <person name="Chiaraviglio L."/>
            <person name="Walker B."/>
            <person name="Young S.K."/>
            <person name="Zeng Q."/>
            <person name="Gargeya S."/>
            <person name="Fitzgerald M."/>
            <person name="Haas B."/>
            <person name="Abouelleil A."/>
            <person name="Alvarado L."/>
            <person name="Arachchi H.M."/>
            <person name="Berlin A.M."/>
            <person name="Chapman S.B."/>
            <person name="Goldberg J."/>
            <person name="Griggs A."/>
            <person name="Gujja S."/>
            <person name="Hansen M."/>
            <person name="Howarth C."/>
            <person name="Imamovic A."/>
            <person name="Larimer J."/>
            <person name="McCowen C."/>
            <person name="Montmayeur A."/>
            <person name="Murphy C."/>
            <person name="Neiman D."/>
            <person name="Pearson M."/>
            <person name="Priest M."/>
            <person name="Roberts A."/>
            <person name="Saif S."/>
            <person name="Shea T."/>
            <person name="Sisk P."/>
            <person name="Sykes S."/>
            <person name="Wortman J."/>
            <person name="Nusbaum C."/>
            <person name="Birren B."/>
        </authorList>
    </citation>
    <scope>NUCLEOTIDE SEQUENCE [LARGE SCALE GENOMIC DNA]</scope>
    <source>
        <strain evidence="1 2">C-29</strain>
    </source>
</reference>
<dbReference type="AlphaFoldDB" id="A0A067W982"/>
<proteinExistence type="predicted"/>
<name>A0A067W982_9HYPH</name>
<dbReference type="Proteomes" id="UP000027015">
    <property type="component" value="Unassembled WGS sequence"/>
</dbReference>
<dbReference type="eggNOG" id="ENOG50301JK">
    <property type="taxonomic scope" value="Bacteria"/>
</dbReference>
<protein>
    <submittedName>
        <fullName evidence="1">Uncharacterized protein</fullName>
    </submittedName>
</protein>
<keyword evidence="2" id="KW-1185">Reference proteome</keyword>
<dbReference type="STRING" id="1134510.O9A_00054"/>
<dbReference type="OrthoDB" id="7924470at2"/>
<dbReference type="PATRIC" id="fig|1134510.3.peg.71"/>
<sequence length="129" mass="15326">MKNIPFVKEDEIIILLCEDESCDVIEGPIEQVEEVLEFIEEKETVQRILRLDLTTLHADDVSEQIADAYVLNYEIDEQNTQFQPFILNSDAYHAYLDEKVACEYEDNLYGSYEKQHRLRPCDVLNDYWW</sequence>
<dbReference type="EMBL" id="AHPL01000001">
    <property type="protein sequence ID" value="KEC56560.1"/>
    <property type="molecule type" value="Genomic_DNA"/>
</dbReference>
<gene>
    <name evidence="1" type="ORF">O9A_00054</name>
</gene>
<dbReference type="HOGENOM" id="CLU_142707_0_0_5"/>
<organism evidence="1 2">
    <name type="scientific">Bartonella koehlerae C-29</name>
    <dbReference type="NCBI Taxonomy" id="1134510"/>
    <lineage>
        <taxon>Bacteria</taxon>
        <taxon>Pseudomonadati</taxon>
        <taxon>Pseudomonadota</taxon>
        <taxon>Alphaproteobacteria</taxon>
        <taxon>Hyphomicrobiales</taxon>
        <taxon>Bartonellaceae</taxon>
        <taxon>Bartonella</taxon>
    </lineage>
</organism>
<dbReference type="RefSeq" id="WP_034457667.1">
    <property type="nucleotide sequence ID" value="NZ_CADEAH010000002.1"/>
</dbReference>
<accession>A0A067W982</accession>
<evidence type="ECO:0000313" key="1">
    <source>
        <dbReference type="EMBL" id="KEC56560.1"/>
    </source>
</evidence>
<comment type="caution">
    <text evidence="1">The sequence shown here is derived from an EMBL/GenBank/DDBJ whole genome shotgun (WGS) entry which is preliminary data.</text>
</comment>